<feature type="compositionally biased region" description="Basic and acidic residues" evidence="2">
    <location>
        <begin position="461"/>
        <end position="473"/>
    </location>
</feature>
<feature type="region of interest" description="Disordered" evidence="2">
    <location>
        <begin position="76"/>
        <end position="118"/>
    </location>
</feature>
<evidence type="ECO:0000256" key="2">
    <source>
        <dbReference type="SAM" id="MobiDB-lite"/>
    </source>
</evidence>
<name>A0A4T0PWA0_9BASI</name>
<organism evidence="3 6">
    <name type="scientific">Wallemia mellicola</name>
    <dbReference type="NCBI Taxonomy" id="1708541"/>
    <lineage>
        <taxon>Eukaryota</taxon>
        <taxon>Fungi</taxon>
        <taxon>Dikarya</taxon>
        <taxon>Basidiomycota</taxon>
        <taxon>Wallemiomycotina</taxon>
        <taxon>Wallemiomycetes</taxon>
        <taxon>Wallemiales</taxon>
        <taxon>Wallemiaceae</taxon>
        <taxon>Wallemia</taxon>
    </lineage>
</organism>
<keyword evidence="1" id="KW-0175">Coiled coil</keyword>
<protein>
    <submittedName>
        <fullName evidence="3">Uncharacterized protein</fullName>
    </submittedName>
</protein>
<evidence type="ECO:0000313" key="6">
    <source>
        <dbReference type="Proteomes" id="UP000310685"/>
    </source>
</evidence>
<feature type="region of interest" description="Disordered" evidence="2">
    <location>
        <begin position="461"/>
        <end position="501"/>
    </location>
</feature>
<evidence type="ECO:0000313" key="3">
    <source>
        <dbReference type="EMBL" id="TIB78317.1"/>
    </source>
</evidence>
<dbReference type="EMBL" id="SPRC01000027">
    <property type="protein sequence ID" value="TIB78317.1"/>
    <property type="molecule type" value="Genomic_DNA"/>
</dbReference>
<accession>A0A4T0PWA0</accession>
<proteinExistence type="predicted"/>
<reference evidence="5 6" key="1">
    <citation type="submission" date="2019-03" db="EMBL/GenBank/DDBJ databases">
        <title>Sequencing 25 genomes of Wallemia mellicola.</title>
        <authorList>
            <person name="Gostincar C."/>
        </authorList>
    </citation>
    <scope>NUCLEOTIDE SEQUENCE [LARGE SCALE GENOMIC DNA]</scope>
    <source>
        <strain evidence="4 5">EXF-1274</strain>
        <strain evidence="3 6">EXF-6152</strain>
    </source>
</reference>
<gene>
    <name evidence="4" type="ORF">E3Q02_03194</name>
    <name evidence="3" type="ORF">E3Q22_02678</name>
</gene>
<dbReference type="EMBL" id="SPRW01000039">
    <property type="protein sequence ID" value="TIC63109.1"/>
    <property type="molecule type" value="Genomic_DNA"/>
</dbReference>
<evidence type="ECO:0000313" key="4">
    <source>
        <dbReference type="EMBL" id="TIC63109.1"/>
    </source>
</evidence>
<sequence length="753" mass="85003">MNLEDIRLKSTTPPPRDKVSQWHKLSFGFDRKVALMLLDAPLPPVPPSNIPNPAPELVLQPASESINQQARPVIVPSAPPTEFTKPSNPFIQHPPAPENPESPLNDDGDASSMGTERPASAIERAKDLDDVPPSFDDIPVIPSSPSKSTQMLTRNFTINDKDLRQLLTAATDQRQDKTVRDALKRAARERIEVIKQLEEDRQMEERKATEQEIPPWAQSMYELLHQTHEKLETLNIKSPEGSRVGSPSPMPQQGGIPLESIHARTFSADNFAGPTSQPMQHSNQPMVLPVGEYEPYSAPYQDPYPVIPPSHYTETQKAASTVALPAAAPVDSPPTEPALPASSPPGEEHHEHHHHVHEVGDHAATPKPVEHVDHVYIHKDDPGHTTHVIHEYVPSPPMPVAPQTTPAMDYGDENITIEGSVTPHKVPQPESSIAHDSVYHHIHHTHAHDHGINDYIVPEQEHHHHEHDHEHHHDHSHHHHGHDHVHQHHHHDTAPSVAPFANHPWENIRDRLNAWADLWSAHAPPTQLEVARESTHLTKYVSMIACDIFCTQVYKRWVRTIGARYPPVSIDKLFLPPSFSEVLNNAVANDPYANTCPTFRSFWNELGFEGAPKQLLTIALYRTDKYHFQILKFDLEAGILTHYDPFDAPALVDPRPKFWWRGLREAFPEARIPEDHQLQERVVAINRARPQERSDVPLAALASWRHMLVNKKPNKETDLMAVRTLIAAEIEGVQKLTDRRNKQRARKALHVHN</sequence>
<dbReference type="Proteomes" id="UP000310685">
    <property type="component" value="Unassembled WGS sequence"/>
</dbReference>
<feature type="compositionally biased region" description="Basic residues" evidence="2">
    <location>
        <begin position="474"/>
        <end position="491"/>
    </location>
</feature>
<feature type="coiled-coil region" evidence="1">
    <location>
        <begin position="180"/>
        <end position="207"/>
    </location>
</feature>
<evidence type="ECO:0000313" key="5">
    <source>
        <dbReference type="Proteomes" id="UP000309601"/>
    </source>
</evidence>
<evidence type="ECO:0000256" key="1">
    <source>
        <dbReference type="SAM" id="Coils"/>
    </source>
</evidence>
<dbReference type="AlphaFoldDB" id="A0A4T0PWA0"/>
<comment type="caution">
    <text evidence="3">The sequence shown here is derived from an EMBL/GenBank/DDBJ whole genome shotgun (WGS) entry which is preliminary data.</text>
</comment>
<dbReference type="Proteomes" id="UP000309601">
    <property type="component" value="Unassembled WGS sequence"/>
</dbReference>
<feature type="region of interest" description="Disordered" evidence="2">
    <location>
        <begin position="326"/>
        <end position="361"/>
    </location>
</feature>